<evidence type="ECO:0000256" key="6">
    <source>
        <dbReference type="ARBA" id="ARBA00023295"/>
    </source>
</evidence>
<accession>A0A8T0N337</accession>
<dbReference type="SMART" id="SM00710">
    <property type="entry name" value="PbH1"/>
    <property type="match status" value="5"/>
</dbReference>
<keyword evidence="7" id="KW-0961">Cell wall biogenesis/degradation</keyword>
<keyword evidence="11" id="KW-1185">Reference proteome</keyword>
<evidence type="ECO:0000256" key="7">
    <source>
        <dbReference type="ARBA" id="ARBA00023316"/>
    </source>
</evidence>
<gene>
    <name evidence="10" type="ORF">PVAP13_9NG640600</name>
</gene>
<evidence type="ECO:0000256" key="5">
    <source>
        <dbReference type="ARBA" id="ARBA00022801"/>
    </source>
</evidence>
<evidence type="ECO:0000256" key="4">
    <source>
        <dbReference type="ARBA" id="ARBA00022525"/>
    </source>
</evidence>
<comment type="caution">
    <text evidence="10">The sequence shown here is derived from an EMBL/GenBank/DDBJ whole genome shotgun (WGS) entry which is preliminary data.</text>
</comment>
<protein>
    <recommendedName>
        <fullName evidence="12">Polygalacturonase</fullName>
    </recommendedName>
</protein>
<dbReference type="Gene3D" id="2.160.20.10">
    <property type="entry name" value="Single-stranded right-handed beta-helix, Pectin lyase-like"/>
    <property type="match status" value="1"/>
</dbReference>
<evidence type="ECO:0008006" key="12">
    <source>
        <dbReference type="Google" id="ProtNLM"/>
    </source>
</evidence>
<dbReference type="InterPro" id="IPR011050">
    <property type="entry name" value="Pectin_lyase_fold/virulence"/>
</dbReference>
<proteinExistence type="inferred from homology"/>
<dbReference type="AlphaFoldDB" id="A0A8T0N337"/>
<dbReference type="Pfam" id="PF00295">
    <property type="entry name" value="Glyco_hydro_28"/>
    <property type="match status" value="1"/>
</dbReference>
<keyword evidence="3" id="KW-0134">Cell wall</keyword>
<dbReference type="GO" id="GO:0004650">
    <property type="term" value="F:polygalacturonase activity"/>
    <property type="evidence" value="ECO:0007669"/>
    <property type="project" value="InterPro"/>
</dbReference>
<keyword evidence="9" id="KW-0732">Signal</keyword>
<keyword evidence="4" id="KW-0964">Secreted</keyword>
<evidence type="ECO:0000256" key="2">
    <source>
        <dbReference type="ARBA" id="ARBA00008834"/>
    </source>
</evidence>
<organism evidence="10 11">
    <name type="scientific">Panicum virgatum</name>
    <name type="common">Blackwell switchgrass</name>
    <dbReference type="NCBI Taxonomy" id="38727"/>
    <lineage>
        <taxon>Eukaryota</taxon>
        <taxon>Viridiplantae</taxon>
        <taxon>Streptophyta</taxon>
        <taxon>Embryophyta</taxon>
        <taxon>Tracheophyta</taxon>
        <taxon>Spermatophyta</taxon>
        <taxon>Magnoliopsida</taxon>
        <taxon>Liliopsida</taxon>
        <taxon>Poales</taxon>
        <taxon>Poaceae</taxon>
        <taxon>PACMAD clade</taxon>
        <taxon>Panicoideae</taxon>
        <taxon>Panicodae</taxon>
        <taxon>Paniceae</taxon>
        <taxon>Panicinae</taxon>
        <taxon>Panicum</taxon>
        <taxon>Panicum sect. Hiantes</taxon>
    </lineage>
</organism>
<feature type="chain" id="PRO_5035877876" description="Polygalacturonase" evidence="9">
    <location>
        <begin position="28"/>
        <end position="478"/>
    </location>
</feature>
<dbReference type="InterPro" id="IPR006626">
    <property type="entry name" value="PbH1"/>
</dbReference>
<evidence type="ECO:0000256" key="8">
    <source>
        <dbReference type="RuleBase" id="RU361169"/>
    </source>
</evidence>
<evidence type="ECO:0000256" key="1">
    <source>
        <dbReference type="ARBA" id="ARBA00004191"/>
    </source>
</evidence>
<keyword evidence="6 8" id="KW-0326">Glycosidase</keyword>
<dbReference type="GO" id="GO:0071555">
    <property type="term" value="P:cell wall organization"/>
    <property type="evidence" value="ECO:0007669"/>
    <property type="project" value="UniProtKB-KW"/>
</dbReference>
<evidence type="ECO:0000256" key="3">
    <source>
        <dbReference type="ARBA" id="ARBA00022512"/>
    </source>
</evidence>
<dbReference type="EMBL" id="CM029054">
    <property type="protein sequence ID" value="KAG2542479.1"/>
    <property type="molecule type" value="Genomic_DNA"/>
</dbReference>
<sequence>MGLERLLLASIVAMWISPCILLPLASSEEIFPEAEGPAAESSDELCLRFGPPSRVVDVDDYGARANGCDDTEAFLAAWKEACNSSDYRSVFLVPEGKSYLLMPVSFRGPCRAISITAMIKGTLEAPSNRSVWLHRNLQEWINQWWINSCKLNRSMRCVTGPTAIYFRRCTHLVVEDLEVRDSMQMHVAIAYSWNVLVSKLFIAAPGWSPNTDGIHVSNSKEVSISDCTISTGHGISIGSLGANNSWAYVSDVLVEKATLLGTTNGVRIKTWQGGHGYAERITFQDISIHNVTNPVIIDQNYCDSDKPCHEQENNIYLTFTTLYHVGISYCCIHYKNIYGTSASKVAINFICSEAIHCDGIRMQDIYLVGEGRYAICLKRPLIREDLKVLQYQSQEADNTFIILDRTSPYNSTRKWAMKSHYREDNNQQPHNDINYKKGVIRVLRHTKLPAGDPIHRHGWVQDGTSIQRLRERNLDLPL</sequence>
<evidence type="ECO:0000256" key="9">
    <source>
        <dbReference type="SAM" id="SignalP"/>
    </source>
</evidence>
<feature type="signal peptide" evidence="9">
    <location>
        <begin position="1"/>
        <end position="27"/>
    </location>
</feature>
<name>A0A8T0N337_PANVG</name>
<dbReference type="SUPFAM" id="SSF51126">
    <property type="entry name" value="Pectin lyase-like"/>
    <property type="match status" value="1"/>
</dbReference>
<keyword evidence="5 8" id="KW-0378">Hydrolase</keyword>
<dbReference type="Proteomes" id="UP000823388">
    <property type="component" value="Chromosome 9N"/>
</dbReference>
<dbReference type="InterPro" id="IPR012334">
    <property type="entry name" value="Pectin_lyas_fold"/>
</dbReference>
<dbReference type="PANTHER" id="PTHR31375">
    <property type="match status" value="1"/>
</dbReference>
<evidence type="ECO:0000313" key="10">
    <source>
        <dbReference type="EMBL" id="KAG2542479.1"/>
    </source>
</evidence>
<evidence type="ECO:0000313" key="11">
    <source>
        <dbReference type="Proteomes" id="UP000823388"/>
    </source>
</evidence>
<comment type="subcellular location">
    <subcellularLocation>
        <location evidence="1">Secreted</location>
        <location evidence="1">Cell wall</location>
    </subcellularLocation>
</comment>
<reference evidence="10" key="1">
    <citation type="submission" date="2020-05" db="EMBL/GenBank/DDBJ databases">
        <title>WGS assembly of Panicum virgatum.</title>
        <authorList>
            <person name="Lovell J.T."/>
            <person name="Jenkins J."/>
            <person name="Shu S."/>
            <person name="Juenger T.E."/>
            <person name="Schmutz J."/>
        </authorList>
    </citation>
    <scope>NUCLEOTIDE SEQUENCE</scope>
    <source>
        <strain evidence="10">AP13</strain>
    </source>
</reference>
<dbReference type="GO" id="GO:0005975">
    <property type="term" value="P:carbohydrate metabolic process"/>
    <property type="evidence" value="ECO:0007669"/>
    <property type="project" value="InterPro"/>
</dbReference>
<comment type="similarity">
    <text evidence="2 8">Belongs to the glycosyl hydrolase 28 family.</text>
</comment>
<dbReference type="InterPro" id="IPR000743">
    <property type="entry name" value="Glyco_hydro_28"/>
</dbReference>